<accession>A0A0H3KRG9</accession>
<dbReference type="HOGENOM" id="CLU_144725_3_1_4"/>
<evidence type="ECO:0000256" key="3">
    <source>
        <dbReference type="ARBA" id="ARBA00023163"/>
    </source>
</evidence>
<evidence type="ECO:0000256" key="2">
    <source>
        <dbReference type="ARBA" id="ARBA00023125"/>
    </source>
</evidence>
<evidence type="ECO:0000256" key="1">
    <source>
        <dbReference type="ARBA" id="ARBA00023015"/>
    </source>
</evidence>
<dbReference type="Gene3D" id="1.10.260.40">
    <property type="entry name" value="lambda repressor-like DNA-binding domains"/>
    <property type="match status" value="1"/>
</dbReference>
<keyword evidence="2" id="KW-0238">DNA-binding</keyword>
<dbReference type="GO" id="GO:0003677">
    <property type="term" value="F:DNA binding"/>
    <property type="evidence" value="ECO:0007669"/>
    <property type="project" value="UniProtKB-KW"/>
</dbReference>
<gene>
    <name evidence="5" type="ordered locus">BMULJ_05853</name>
</gene>
<dbReference type="eggNOG" id="COG2944">
    <property type="taxonomic scope" value="Bacteria"/>
</dbReference>
<name>A0A0H3KRG9_BURM1</name>
<dbReference type="Pfam" id="PF01381">
    <property type="entry name" value="HTH_3"/>
    <property type="match status" value="1"/>
</dbReference>
<dbReference type="InterPro" id="IPR052359">
    <property type="entry name" value="HTH-type_reg/antitoxin"/>
</dbReference>
<dbReference type="CDD" id="cd00093">
    <property type="entry name" value="HTH_XRE"/>
    <property type="match status" value="1"/>
</dbReference>
<dbReference type="KEGG" id="bmu:Bmul_5658"/>
<evidence type="ECO:0000259" key="4">
    <source>
        <dbReference type="PROSITE" id="PS50943"/>
    </source>
</evidence>
<dbReference type="InterPro" id="IPR001387">
    <property type="entry name" value="Cro/C1-type_HTH"/>
</dbReference>
<dbReference type="EMBL" id="AP009387">
    <property type="protein sequence ID" value="BAG47662.1"/>
    <property type="molecule type" value="Genomic_DNA"/>
</dbReference>
<keyword evidence="6" id="KW-1185">Reference proteome</keyword>
<dbReference type="SUPFAM" id="SSF47413">
    <property type="entry name" value="lambda repressor-like DNA-binding domains"/>
    <property type="match status" value="1"/>
</dbReference>
<dbReference type="RefSeq" id="WP_012218045.1">
    <property type="nucleotide sequence ID" value="NC_010087.1"/>
</dbReference>
<dbReference type="KEGG" id="bmj:BMULJ_05853"/>
<keyword evidence="1" id="KW-0805">Transcription regulation</keyword>
<dbReference type="AlphaFoldDB" id="A0A0H3KRG9"/>
<feature type="domain" description="HTH cro/C1-type" evidence="4">
    <location>
        <begin position="38"/>
        <end position="71"/>
    </location>
</feature>
<dbReference type="Proteomes" id="UP000008815">
    <property type="component" value="Chromosome 3"/>
</dbReference>
<organism evidence="5 6">
    <name type="scientific">Burkholderia multivorans (strain ATCC 17616 / 249)</name>
    <dbReference type="NCBI Taxonomy" id="395019"/>
    <lineage>
        <taxon>Bacteria</taxon>
        <taxon>Pseudomonadati</taxon>
        <taxon>Pseudomonadota</taxon>
        <taxon>Betaproteobacteria</taxon>
        <taxon>Burkholderiales</taxon>
        <taxon>Burkholderiaceae</taxon>
        <taxon>Burkholderia</taxon>
        <taxon>Burkholderia cepacia complex</taxon>
    </lineage>
</organism>
<dbReference type="PROSITE" id="PS50943">
    <property type="entry name" value="HTH_CROC1"/>
    <property type="match status" value="1"/>
</dbReference>
<dbReference type="InterPro" id="IPR010982">
    <property type="entry name" value="Lambda_DNA-bd_dom_sf"/>
</dbReference>
<dbReference type="STRING" id="395019.BMULJ_05853"/>
<proteinExistence type="predicted"/>
<evidence type="ECO:0000313" key="5">
    <source>
        <dbReference type="EMBL" id="BAG47662.1"/>
    </source>
</evidence>
<protein>
    <submittedName>
        <fullName evidence="5">Transcriptional regulator</fullName>
    </submittedName>
</protein>
<dbReference type="SMART" id="SM00530">
    <property type="entry name" value="HTH_XRE"/>
    <property type="match status" value="1"/>
</dbReference>
<dbReference type="PANTHER" id="PTHR36511">
    <property type="entry name" value="MERR FAMILY BACTERIAL REGULATORY PROTEIN"/>
    <property type="match status" value="1"/>
</dbReference>
<evidence type="ECO:0000313" key="6">
    <source>
        <dbReference type="Proteomes" id="UP000008815"/>
    </source>
</evidence>
<dbReference type="PANTHER" id="PTHR36511:SF4">
    <property type="entry name" value="ANTITOXIN MQSA"/>
    <property type="match status" value="1"/>
</dbReference>
<keyword evidence="3" id="KW-0804">Transcription</keyword>
<reference evidence="5 6" key="1">
    <citation type="submission" date="2007-04" db="EMBL/GenBank/DDBJ databases">
        <title>Complete genome sequence of Burkholderia multivorans ATCC 17616.</title>
        <authorList>
            <person name="Ohtsubo Y."/>
            <person name="Yamashita A."/>
            <person name="Kurokawa K."/>
            <person name="Takami H."/>
            <person name="Yuhara S."/>
            <person name="Nishiyama E."/>
            <person name="Endo R."/>
            <person name="Miyazaki R."/>
            <person name="Ono A."/>
            <person name="Yano K."/>
            <person name="Ito M."/>
            <person name="Sota M."/>
            <person name="Yuji N."/>
            <person name="Hattori M."/>
            <person name="Tsuda M."/>
        </authorList>
    </citation>
    <scope>NUCLEOTIDE SEQUENCE [LARGE SCALE GENOMIC DNA]</scope>
    <source>
        <strain evidence="6">ATCC 17616 / 249</strain>
    </source>
</reference>
<sequence length="95" mass="10336">MDKELEQFQADLLESARQMKAGVAGRVTRVQPTEASIARAKVGMSQSEFAGLLGVSVRTYQQWEQGRRNPTGAAQTLLRVAVQHPEALKDLQAAG</sequence>